<dbReference type="EMBL" id="MZ359091">
    <property type="protein sequence ID" value="QWY14500.1"/>
    <property type="molecule type" value="Genomic_DNA"/>
</dbReference>
<dbReference type="Proteomes" id="UP001046399">
    <property type="component" value="Segment"/>
</dbReference>
<proteinExistence type="predicted"/>
<keyword evidence="2" id="KW-1185">Reference proteome</keyword>
<organism evidence="1 2">
    <name type="scientific">Staphylococcus phage JPL-50</name>
    <dbReference type="NCBI Taxonomy" id="2851077"/>
    <lineage>
        <taxon>Viruses</taxon>
        <taxon>Duplodnaviria</taxon>
        <taxon>Heunggongvirae</taxon>
        <taxon>Uroviricota</taxon>
        <taxon>Caudoviricetes</taxon>
        <taxon>Rountreeviridae</taxon>
        <taxon>Rakietenvirinae</taxon>
        <taxon>Rosenblumvirus</taxon>
        <taxon>Rosenblumvirus jpl50</taxon>
    </lineage>
</organism>
<evidence type="ECO:0000313" key="1">
    <source>
        <dbReference type="EMBL" id="QWY14500.1"/>
    </source>
</evidence>
<dbReference type="RefSeq" id="YP_010660621.1">
    <property type="nucleotide sequence ID" value="NC_070878.1"/>
</dbReference>
<name>A0A8F3C9P8_9CAUD</name>
<sequence>MIMFQYPNTISFCVDVYDIAYTQVIP</sequence>
<evidence type="ECO:0000313" key="2">
    <source>
        <dbReference type="Proteomes" id="UP001046399"/>
    </source>
</evidence>
<protein>
    <submittedName>
        <fullName evidence="1">Apolipoprotein H</fullName>
    </submittedName>
</protein>
<dbReference type="KEGG" id="vg:77936640"/>
<reference evidence="1" key="1">
    <citation type="submission" date="2021-06" db="EMBL/GenBank/DDBJ databases">
        <authorList>
            <person name="Xu H."/>
        </authorList>
    </citation>
    <scope>NUCLEOTIDE SEQUENCE</scope>
</reference>
<dbReference type="GeneID" id="77936640"/>
<accession>A0A8F3C9P8</accession>